<dbReference type="Gene3D" id="1.10.1520.10">
    <property type="entry name" value="Ribonuclease III domain"/>
    <property type="match status" value="1"/>
</dbReference>
<keyword evidence="7" id="KW-0694">RNA-binding</keyword>
<dbReference type="SMART" id="SM00535">
    <property type="entry name" value="RIBOc"/>
    <property type="match status" value="1"/>
</dbReference>
<evidence type="ECO:0000256" key="4">
    <source>
        <dbReference type="ARBA" id="ARBA00022722"/>
    </source>
</evidence>
<dbReference type="SMART" id="SM00358">
    <property type="entry name" value="DSRM"/>
    <property type="match status" value="1"/>
</dbReference>
<gene>
    <name evidence="10" type="ORF">UFOPK4098_00844</name>
    <name evidence="11" type="ORF">UFOPK4347_01076</name>
</gene>
<dbReference type="HAMAP" id="MF_00104">
    <property type="entry name" value="RNase_III"/>
    <property type="match status" value="1"/>
</dbReference>
<evidence type="ECO:0000256" key="2">
    <source>
        <dbReference type="ARBA" id="ARBA00010183"/>
    </source>
</evidence>
<evidence type="ECO:0000256" key="6">
    <source>
        <dbReference type="ARBA" id="ARBA00022801"/>
    </source>
</evidence>
<organism evidence="11">
    <name type="scientific">freshwater metagenome</name>
    <dbReference type="NCBI Taxonomy" id="449393"/>
    <lineage>
        <taxon>unclassified sequences</taxon>
        <taxon>metagenomes</taxon>
        <taxon>ecological metagenomes</taxon>
    </lineage>
</organism>
<evidence type="ECO:0000256" key="7">
    <source>
        <dbReference type="ARBA" id="ARBA00022884"/>
    </source>
</evidence>
<dbReference type="GO" id="GO:0003725">
    <property type="term" value="F:double-stranded RNA binding"/>
    <property type="evidence" value="ECO:0007669"/>
    <property type="project" value="TreeGrafter"/>
</dbReference>
<dbReference type="SUPFAM" id="SSF69065">
    <property type="entry name" value="RNase III domain-like"/>
    <property type="match status" value="1"/>
</dbReference>
<evidence type="ECO:0000256" key="5">
    <source>
        <dbReference type="ARBA" id="ARBA00022759"/>
    </source>
</evidence>
<evidence type="ECO:0000256" key="1">
    <source>
        <dbReference type="ARBA" id="ARBA00000109"/>
    </source>
</evidence>
<keyword evidence="5" id="KW-0255">Endonuclease</keyword>
<dbReference type="SUPFAM" id="SSF54768">
    <property type="entry name" value="dsRNA-binding domain-like"/>
    <property type="match status" value="1"/>
</dbReference>
<evidence type="ECO:0000259" key="9">
    <source>
        <dbReference type="PROSITE" id="PS50142"/>
    </source>
</evidence>
<dbReference type="PANTHER" id="PTHR11207">
    <property type="entry name" value="RIBONUCLEASE III"/>
    <property type="match status" value="1"/>
</dbReference>
<comment type="similarity">
    <text evidence="2">Belongs to the ribonuclease III family.</text>
</comment>
<evidence type="ECO:0000313" key="11">
    <source>
        <dbReference type="EMBL" id="CAB5066025.1"/>
    </source>
</evidence>
<dbReference type="AlphaFoldDB" id="A0A6J7UJD0"/>
<dbReference type="GO" id="GO:0006364">
    <property type="term" value="P:rRNA processing"/>
    <property type="evidence" value="ECO:0007669"/>
    <property type="project" value="InterPro"/>
</dbReference>
<dbReference type="InterPro" id="IPR036389">
    <property type="entry name" value="RNase_III_sf"/>
</dbReference>
<dbReference type="PROSITE" id="PS00517">
    <property type="entry name" value="RNASE_3_1"/>
    <property type="match status" value="1"/>
</dbReference>
<dbReference type="InterPro" id="IPR014720">
    <property type="entry name" value="dsRBD_dom"/>
</dbReference>
<proteinExistence type="inferred from homology"/>
<protein>
    <recommendedName>
        <fullName evidence="3">ribonuclease III</fullName>
        <ecNumber evidence="3">3.1.26.3</ecNumber>
    </recommendedName>
</protein>
<feature type="domain" description="DRBM" evidence="8">
    <location>
        <begin position="169"/>
        <end position="236"/>
    </location>
</feature>
<name>A0A6J7UJD0_9ZZZZ</name>
<dbReference type="NCBIfam" id="TIGR02191">
    <property type="entry name" value="RNaseIII"/>
    <property type="match status" value="1"/>
</dbReference>
<dbReference type="CDD" id="cd10845">
    <property type="entry name" value="DSRM_RNAse_III_family"/>
    <property type="match status" value="1"/>
</dbReference>
<dbReference type="PROSITE" id="PS50142">
    <property type="entry name" value="RNASE_3_2"/>
    <property type="match status" value="1"/>
</dbReference>
<dbReference type="InterPro" id="IPR011907">
    <property type="entry name" value="RNase_III"/>
</dbReference>
<dbReference type="GO" id="GO:0004525">
    <property type="term" value="F:ribonuclease III activity"/>
    <property type="evidence" value="ECO:0007669"/>
    <property type="project" value="UniProtKB-EC"/>
</dbReference>
<sequence length="236" mass="25186">MGDSASLGVSSPESLLAVCAAFQYEFRNPQLLQDAFLHRSWQSEHGAERSNERLEFLGDAVLGWVVADIAYRQFSELPEGRLTDLRKSVVSATALARIARGIHLGDALLLGKGEDAAGGRDKTSLLSDAFEAVVGAIYLDGGAEAAFSAVEAVLLPAMQEALPNIDRLDFKTVLQEQVARLGLNPPEYSVESIGPDHDKTFTASVRVGKLETFGVGRSKKAAEQVAAQAACDLLDA</sequence>
<dbReference type="EMBL" id="CAFBPN010000038">
    <property type="protein sequence ID" value="CAB5020665.1"/>
    <property type="molecule type" value="Genomic_DNA"/>
</dbReference>
<dbReference type="CDD" id="cd00593">
    <property type="entry name" value="RIBOc"/>
    <property type="match status" value="1"/>
</dbReference>
<dbReference type="InterPro" id="IPR000999">
    <property type="entry name" value="RNase_III_dom"/>
</dbReference>
<dbReference type="FunFam" id="1.10.1520.10:FF:000001">
    <property type="entry name" value="Ribonuclease 3"/>
    <property type="match status" value="1"/>
</dbReference>
<evidence type="ECO:0000259" key="8">
    <source>
        <dbReference type="PROSITE" id="PS50137"/>
    </source>
</evidence>
<dbReference type="GO" id="GO:0010468">
    <property type="term" value="P:regulation of gene expression"/>
    <property type="evidence" value="ECO:0007669"/>
    <property type="project" value="TreeGrafter"/>
</dbReference>
<dbReference type="PROSITE" id="PS50137">
    <property type="entry name" value="DS_RBD"/>
    <property type="match status" value="1"/>
</dbReference>
<comment type="catalytic activity">
    <reaction evidence="1">
        <text>Endonucleolytic cleavage to 5'-phosphomonoester.</text>
        <dbReference type="EC" id="3.1.26.3"/>
    </reaction>
</comment>
<reference evidence="11" key="1">
    <citation type="submission" date="2020-05" db="EMBL/GenBank/DDBJ databases">
        <authorList>
            <person name="Chiriac C."/>
            <person name="Salcher M."/>
            <person name="Ghai R."/>
            <person name="Kavagutti S V."/>
        </authorList>
    </citation>
    <scope>NUCLEOTIDE SEQUENCE</scope>
</reference>
<keyword evidence="4" id="KW-0540">Nuclease</keyword>
<dbReference type="PANTHER" id="PTHR11207:SF0">
    <property type="entry name" value="RIBONUCLEASE 3"/>
    <property type="match status" value="1"/>
</dbReference>
<dbReference type="Gene3D" id="3.30.160.20">
    <property type="match status" value="1"/>
</dbReference>
<evidence type="ECO:0000256" key="3">
    <source>
        <dbReference type="ARBA" id="ARBA00012177"/>
    </source>
</evidence>
<dbReference type="Pfam" id="PF00035">
    <property type="entry name" value="dsrm"/>
    <property type="match status" value="1"/>
</dbReference>
<evidence type="ECO:0000313" key="10">
    <source>
        <dbReference type="EMBL" id="CAB5020665.1"/>
    </source>
</evidence>
<dbReference type="EC" id="3.1.26.3" evidence="3"/>
<dbReference type="EMBL" id="CAFBQU010000026">
    <property type="protein sequence ID" value="CAB5066025.1"/>
    <property type="molecule type" value="Genomic_DNA"/>
</dbReference>
<dbReference type="Pfam" id="PF14622">
    <property type="entry name" value="Ribonucleas_3_3"/>
    <property type="match status" value="1"/>
</dbReference>
<accession>A0A6J7UJD0</accession>
<feature type="domain" description="RNase III" evidence="9">
    <location>
        <begin position="15"/>
        <end position="142"/>
    </location>
</feature>
<keyword evidence="6" id="KW-0378">Hydrolase</keyword>